<dbReference type="EMBL" id="LT962688">
    <property type="protein sequence ID" value="SOR30075.1"/>
    <property type="molecule type" value="Genomic_DNA"/>
</dbReference>
<gene>
    <name evidence="3" type="ORF">TK0001_3473</name>
</gene>
<reference evidence="4" key="1">
    <citation type="submission" date="2017-10" db="EMBL/GenBank/DDBJ databases">
        <authorList>
            <person name="Regsiter A."/>
            <person name="William W."/>
        </authorList>
    </citation>
    <scope>NUCLEOTIDE SEQUENCE [LARGE SCALE GENOMIC DNA]</scope>
</reference>
<dbReference type="Gene3D" id="2.40.128.520">
    <property type="match status" value="1"/>
</dbReference>
<dbReference type="PANTHER" id="PTHR36919">
    <property type="entry name" value="BLR1215 PROTEIN"/>
    <property type="match status" value="1"/>
</dbReference>
<evidence type="ECO:0000256" key="1">
    <source>
        <dbReference type="SAM" id="SignalP"/>
    </source>
</evidence>
<proteinExistence type="predicted"/>
<keyword evidence="1" id="KW-0732">Signal</keyword>
<name>A0A2N9ARV4_METEX</name>
<protein>
    <recommendedName>
        <fullName evidence="2">DUF2147 domain-containing protein</fullName>
    </recommendedName>
</protein>
<sequence length="147" mass="15371">MTTPRANRSRHRPRHIFAAALLLAVSGTGAFAQKASDLSGLWQTETAGSTVRIARCGGGYCGVIAATAGAGLDAQNPDPALRSRKLVGVQIMQAGTPSGNGFEGSLYNPNDGKTYSGSVTPKGPDTIEVAGCVLSVLCKRQTWRRIR</sequence>
<organism evidence="3 4">
    <name type="scientific">Methylorubrum extorquens</name>
    <name type="common">Methylobacterium dichloromethanicum</name>
    <name type="synonym">Methylobacterium extorquens</name>
    <dbReference type="NCBI Taxonomy" id="408"/>
    <lineage>
        <taxon>Bacteria</taxon>
        <taxon>Pseudomonadati</taxon>
        <taxon>Pseudomonadota</taxon>
        <taxon>Alphaproteobacteria</taxon>
        <taxon>Hyphomicrobiales</taxon>
        <taxon>Methylobacteriaceae</taxon>
        <taxon>Methylorubrum</taxon>
    </lineage>
</organism>
<dbReference type="Pfam" id="PF09917">
    <property type="entry name" value="DUF2147"/>
    <property type="match status" value="1"/>
</dbReference>
<dbReference type="PANTHER" id="PTHR36919:SF2">
    <property type="entry name" value="BLL6627 PROTEIN"/>
    <property type="match status" value="1"/>
</dbReference>
<evidence type="ECO:0000259" key="2">
    <source>
        <dbReference type="Pfam" id="PF09917"/>
    </source>
</evidence>
<feature type="domain" description="DUF2147" evidence="2">
    <location>
        <begin position="40"/>
        <end position="145"/>
    </location>
</feature>
<feature type="chain" id="PRO_5014932117" description="DUF2147 domain-containing protein" evidence="1">
    <location>
        <begin position="33"/>
        <end position="147"/>
    </location>
</feature>
<dbReference type="AlphaFoldDB" id="A0A2N9ARV4"/>
<evidence type="ECO:0000313" key="3">
    <source>
        <dbReference type="EMBL" id="SOR30075.1"/>
    </source>
</evidence>
<accession>A0A2N9ARV4</accession>
<dbReference type="Proteomes" id="UP000233769">
    <property type="component" value="Chromosome tk0001"/>
</dbReference>
<evidence type="ECO:0000313" key="4">
    <source>
        <dbReference type="Proteomes" id="UP000233769"/>
    </source>
</evidence>
<dbReference type="InterPro" id="IPR019223">
    <property type="entry name" value="DUF2147"/>
</dbReference>
<feature type="signal peptide" evidence="1">
    <location>
        <begin position="1"/>
        <end position="32"/>
    </location>
</feature>